<reference evidence="1 2" key="1">
    <citation type="submission" date="2024-10" db="EMBL/GenBank/DDBJ databases">
        <title>The Natural Products Discovery Center: Release of the First 8490 Sequenced Strains for Exploring Actinobacteria Biosynthetic Diversity.</title>
        <authorList>
            <person name="Kalkreuter E."/>
            <person name="Kautsar S.A."/>
            <person name="Yang D."/>
            <person name="Bader C.D."/>
            <person name="Teijaro C.N."/>
            <person name="Fluegel L."/>
            <person name="Davis C.M."/>
            <person name="Simpson J.R."/>
            <person name="Lauterbach L."/>
            <person name="Steele A.D."/>
            <person name="Gui C."/>
            <person name="Meng S."/>
            <person name="Li G."/>
            <person name="Viehrig K."/>
            <person name="Ye F."/>
            <person name="Su P."/>
            <person name="Kiefer A.F."/>
            <person name="Nichols A."/>
            <person name="Cepeda A.J."/>
            <person name="Yan W."/>
            <person name="Fan B."/>
            <person name="Jiang Y."/>
            <person name="Adhikari A."/>
            <person name="Zheng C.-J."/>
            <person name="Schuster L."/>
            <person name="Cowan T.M."/>
            <person name="Smanski M.J."/>
            <person name="Chevrette M.G."/>
            <person name="De Carvalho L.P.S."/>
            <person name="Shen B."/>
        </authorList>
    </citation>
    <scope>NUCLEOTIDE SEQUENCE [LARGE SCALE GENOMIC DNA]</scope>
    <source>
        <strain evidence="1 2">NPDC012605</strain>
    </source>
</reference>
<dbReference type="Proteomes" id="UP001602370">
    <property type="component" value="Unassembled WGS sequence"/>
</dbReference>
<dbReference type="RefSeq" id="WP_388307889.1">
    <property type="nucleotide sequence ID" value="NZ_JBIBDZ010000004.1"/>
</dbReference>
<gene>
    <name evidence="1" type="ORF">ACFY8C_18230</name>
</gene>
<dbReference type="Gene3D" id="3.40.1580.10">
    <property type="entry name" value="SMI1/KNR4-like"/>
    <property type="match status" value="1"/>
</dbReference>
<evidence type="ECO:0008006" key="3">
    <source>
        <dbReference type="Google" id="ProtNLM"/>
    </source>
</evidence>
<evidence type="ECO:0000313" key="2">
    <source>
        <dbReference type="Proteomes" id="UP001602370"/>
    </source>
</evidence>
<organism evidence="1 2">
    <name type="scientific">Streptomyces flavochromogenes</name>
    <dbReference type="NCBI Taxonomy" id="68199"/>
    <lineage>
        <taxon>Bacteria</taxon>
        <taxon>Bacillati</taxon>
        <taxon>Actinomycetota</taxon>
        <taxon>Actinomycetes</taxon>
        <taxon>Kitasatosporales</taxon>
        <taxon>Streptomycetaceae</taxon>
        <taxon>Streptomyces</taxon>
    </lineage>
</organism>
<keyword evidence="2" id="KW-1185">Reference proteome</keyword>
<evidence type="ECO:0000313" key="1">
    <source>
        <dbReference type="EMBL" id="MFF5920255.1"/>
    </source>
</evidence>
<accession>A0ABW6XS95</accession>
<sequence length="192" mass="21335">MPEDHEKCDRFIAALTPLCPPPGTVRTVRWAAAEEALGTALPTDYKRLVETYGGGVFAGTIWLLEPDCPDPMYDLVAQTAERDEILADLWAAGEKKPVEIEEGGVRLVPWGYVEGAGHFLYWLVRPGAEPEEWTIVLNEGRGPLWEAHPASCSQFLLDVVAGTSTSYYFAGIDDMVDPEDRYRFMPTSRFPA</sequence>
<comment type="caution">
    <text evidence="1">The sequence shown here is derived from an EMBL/GenBank/DDBJ whole genome shotgun (WGS) entry which is preliminary data.</text>
</comment>
<dbReference type="EMBL" id="JBIBDZ010000004">
    <property type="protein sequence ID" value="MFF5920255.1"/>
    <property type="molecule type" value="Genomic_DNA"/>
</dbReference>
<name>A0ABW6XS95_9ACTN</name>
<dbReference type="InterPro" id="IPR037883">
    <property type="entry name" value="Knr4/Smi1-like_sf"/>
</dbReference>
<protein>
    <recommendedName>
        <fullName evidence="3">SMI1/KNR4 family protein</fullName>
    </recommendedName>
</protein>
<dbReference type="SUPFAM" id="SSF160631">
    <property type="entry name" value="SMI1/KNR4-like"/>
    <property type="match status" value="1"/>
</dbReference>
<proteinExistence type="predicted"/>